<keyword evidence="3" id="KW-1185">Reference proteome</keyword>
<dbReference type="AlphaFoldDB" id="A0A9W6HC12"/>
<accession>A0A9W6HC12</accession>
<organism evidence="2 3">
    <name type="scientific">Leifsonia poae</name>
    <dbReference type="NCBI Taxonomy" id="110933"/>
    <lineage>
        <taxon>Bacteria</taxon>
        <taxon>Bacillati</taxon>
        <taxon>Actinomycetota</taxon>
        <taxon>Actinomycetes</taxon>
        <taxon>Micrococcales</taxon>
        <taxon>Microbacteriaceae</taxon>
        <taxon>Leifsonia</taxon>
    </lineage>
</organism>
<dbReference type="Pfam" id="PF02620">
    <property type="entry name" value="YceD"/>
    <property type="match status" value="1"/>
</dbReference>
<reference evidence="2" key="1">
    <citation type="journal article" date="2014" name="Int. J. Syst. Evol. Microbiol.">
        <title>Complete genome sequence of Corynebacterium casei LMG S-19264T (=DSM 44701T), isolated from a smear-ripened cheese.</title>
        <authorList>
            <consortium name="US DOE Joint Genome Institute (JGI-PGF)"/>
            <person name="Walter F."/>
            <person name="Albersmeier A."/>
            <person name="Kalinowski J."/>
            <person name="Ruckert C."/>
        </authorList>
    </citation>
    <scope>NUCLEOTIDE SEQUENCE</scope>
    <source>
        <strain evidence="2">VKM Ac-1401</strain>
    </source>
</reference>
<evidence type="ECO:0000313" key="3">
    <source>
        <dbReference type="Proteomes" id="UP001142372"/>
    </source>
</evidence>
<dbReference type="PANTHER" id="PTHR34374:SF1">
    <property type="entry name" value="LARGE RIBOSOMAL RNA SUBUNIT ACCUMULATION PROTEIN YCED HOMOLOG 1, CHLOROPLASTIC"/>
    <property type="match status" value="1"/>
</dbReference>
<evidence type="ECO:0000256" key="1">
    <source>
        <dbReference type="SAM" id="MobiDB-lite"/>
    </source>
</evidence>
<dbReference type="Proteomes" id="UP001142372">
    <property type="component" value="Unassembled WGS sequence"/>
</dbReference>
<feature type="compositionally biased region" description="Basic and acidic residues" evidence="1">
    <location>
        <begin position="143"/>
        <end position="160"/>
    </location>
</feature>
<comment type="caution">
    <text evidence="2">The sequence shown here is derived from an EMBL/GenBank/DDBJ whole genome shotgun (WGS) entry which is preliminary data.</text>
</comment>
<name>A0A9W6HC12_9MICO</name>
<reference evidence="2" key="2">
    <citation type="submission" date="2023-01" db="EMBL/GenBank/DDBJ databases">
        <authorList>
            <person name="Sun Q."/>
            <person name="Evtushenko L."/>
        </authorList>
    </citation>
    <scope>NUCLEOTIDE SEQUENCE</scope>
    <source>
        <strain evidence="2">VKM Ac-1401</strain>
    </source>
</reference>
<dbReference type="PANTHER" id="PTHR34374">
    <property type="entry name" value="LARGE RIBOSOMAL RNA SUBUNIT ACCUMULATION PROTEIN YCED HOMOLOG 1, CHLOROPLASTIC"/>
    <property type="match status" value="1"/>
</dbReference>
<proteinExistence type="predicted"/>
<dbReference type="InterPro" id="IPR003772">
    <property type="entry name" value="YceD"/>
</dbReference>
<feature type="region of interest" description="Disordered" evidence="1">
    <location>
        <begin position="137"/>
        <end position="197"/>
    </location>
</feature>
<protein>
    <recommendedName>
        <fullName evidence="4">DUF177 domain-containing protein</fullName>
    </recommendedName>
</protein>
<evidence type="ECO:0008006" key="4">
    <source>
        <dbReference type="Google" id="ProtNLM"/>
    </source>
</evidence>
<gene>
    <name evidence="2" type="ORF">GCM10017584_33230</name>
</gene>
<dbReference type="EMBL" id="BSEN01000015">
    <property type="protein sequence ID" value="GLJ77749.1"/>
    <property type="molecule type" value="Genomic_DNA"/>
</dbReference>
<evidence type="ECO:0000313" key="2">
    <source>
        <dbReference type="EMBL" id="GLJ77749.1"/>
    </source>
</evidence>
<sequence>MTKFKTTPYTVNVYDLIHRPGEMREQTIVLPVADKLGEGLLSVPEGATIDLDLRLESMHEGILVSGELTSEAVGVCGRCLIDIAQPVEVDFQELFAYSSDEAFDFEVHDDHVDLEPLIRDAVVLALPFQPVCRPDCPGLDPETGERLADVPDRKPQETTDTRWSALAAFQASDTGAGPASTLTQDVPADIDRNREER</sequence>